<dbReference type="AlphaFoldDB" id="A0AAX3M0Z2"/>
<evidence type="ECO:0000313" key="4">
    <source>
        <dbReference type="EMBL" id="WCT55795.1"/>
    </source>
</evidence>
<reference evidence="4 5" key="1">
    <citation type="submission" date="2023-02" db="EMBL/GenBank/DDBJ databases">
        <title>Genome sequence of Paenibacillus kyungheensis KACC 18744.</title>
        <authorList>
            <person name="Kim S."/>
            <person name="Heo J."/>
            <person name="Kwon S.-W."/>
        </authorList>
    </citation>
    <scope>NUCLEOTIDE SEQUENCE [LARGE SCALE GENOMIC DNA]</scope>
    <source>
        <strain evidence="4 5">KACC 18744</strain>
    </source>
</reference>
<name>A0AAX3M0Z2_9BACL</name>
<organism evidence="4 5">
    <name type="scientific">Paenibacillus kyungheensis</name>
    <dbReference type="NCBI Taxonomy" id="1452732"/>
    <lineage>
        <taxon>Bacteria</taxon>
        <taxon>Bacillati</taxon>
        <taxon>Bacillota</taxon>
        <taxon>Bacilli</taxon>
        <taxon>Bacillales</taxon>
        <taxon>Paenibacillaceae</taxon>
        <taxon>Paenibacillus</taxon>
    </lineage>
</organism>
<dbReference type="Gene3D" id="2.60.40.10">
    <property type="entry name" value="Immunoglobulins"/>
    <property type="match status" value="1"/>
</dbReference>
<evidence type="ECO:0000259" key="3">
    <source>
        <dbReference type="PROSITE" id="PS50853"/>
    </source>
</evidence>
<evidence type="ECO:0000259" key="2">
    <source>
        <dbReference type="PROSITE" id="PS50022"/>
    </source>
</evidence>
<keyword evidence="5" id="KW-1185">Reference proteome</keyword>
<dbReference type="KEGG" id="pka:PQ456_22035"/>
<dbReference type="InterPro" id="IPR003961">
    <property type="entry name" value="FN3_dom"/>
</dbReference>
<evidence type="ECO:0000313" key="5">
    <source>
        <dbReference type="Proteomes" id="UP001220509"/>
    </source>
</evidence>
<feature type="signal peptide" evidence="1">
    <location>
        <begin position="1"/>
        <end position="25"/>
    </location>
</feature>
<dbReference type="InterPro" id="IPR000421">
    <property type="entry name" value="FA58C"/>
</dbReference>
<sequence>MKKKLLSAIMFLSFLVVGWSHSTYAATDTYTSLIPTMTTTTNSVGKASASSSYDGLPAWKAFDGKKSYSTKVPDAWTAWGTGSTTGWLAFEFNQATIVSKYTIYYGPSASNRNQPMDTSSPKNWTFEASNDNKTWVVLDTQSNISDWKDPTAKEVLLNNTLPYTFYRVNITANNGNTADSVKLTIHEMQLFGKDAPVMPKNLVATSDKATSSIGLTWDALQNATAYNVKRATTAGGPYETIAANVTEATYKDTKADKNQAYYYVVSAVLPTGESYDSNEVNAELTTGTTTPSGGRVLLVITMVNGLEKEYDLSGSEYAQFVSWYDAKANGTGPSRYTFNKTWNMGPFKARTENVVFDKIITFDANEY</sequence>
<dbReference type="Pfam" id="PF00754">
    <property type="entry name" value="F5_F8_type_C"/>
    <property type="match status" value="1"/>
</dbReference>
<feature type="domain" description="F5/8 type C" evidence="2">
    <location>
        <begin position="32"/>
        <end position="193"/>
    </location>
</feature>
<dbReference type="PROSITE" id="PS50022">
    <property type="entry name" value="FA58C_3"/>
    <property type="match status" value="1"/>
</dbReference>
<dbReference type="PROSITE" id="PS50853">
    <property type="entry name" value="FN3"/>
    <property type="match status" value="1"/>
</dbReference>
<dbReference type="SUPFAM" id="SSF49265">
    <property type="entry name" value="Fibronectin type III"/>
    <property type="match status" value="1"/>
</dbReference>
<proteinExistence type="predicted"/>
<dbReference type="Proteomes" id="UP001220509">
    <property type="component" value="Chromosome"/>
</dbReference>
<gene>
    <name evidence="4" type="ORF">PQ456_22035</name>
</gene>
<accession>A0AAX3M0Z2</accession>
<dbReference type="RefSeq" id="WP_273614145.1">
    <property type="nucleotide sequence ID" value="NZ_CP117416.1"/>
</dbReference>
<evidence type="ECO:0000256" key="1">
    <source>
        <dbReference type="SAM" id="SignalP"/>
    </source>
</evidence>
<dbReference type="EMBL" id="CP117416">
    <property type="protein sequence ID" value="WCT55795.1"/>
    <property type="molecule type" value="Genomic_DNA"/>
</dbReference>
<protein>
    <submittedName>
        <fullName evidence="4">Discoidin domain-containing protein</fullName>
    </submittedName>
</protein>
<dbReference type="InterPro" id="IPR008979">
    <property type="entry name" value="Galactose-bd-like_sf"/>
</dbReference>
<dbReference type="SUPFAM" id="SSF49785">
    <property type="entry name" value="Galactose-binding domain-like"/>
    <property type="match status" value="1"/>
</dbReference>
<feature type="domain" description="Fibronectin type-III" evidence="3">
    <location>
        <begin position="198"/>
        <end position="288"/>
    </location>
</feature>
<dbReference type="InterPro" id="IPR036116">
    <property type="entry name" value="FN3_sf"/>
</dbReference>
<feature type="chain" id="PRO_5043690872" evidence="1">
    <location>
        <begin position="26"/>
        <end position="367"/>
    </location>
</feature>
<keyword evidence="1" id="KW-0732">Signal</keyword>
<dbReference type="InterPro" id="IPR013783">
    <property type="entry name" value="Ig-like_fold"/>
</dbReference>
<dbReference type="Gene3D" id="2.60.120.260">
    <property type="entry name" value="Galactose-binding domain-like"/>
    <property type="match status" value="1"/>
</dbReference>